<dbReference type="InterPro" id="IPR036875">
    <property type="entry name" value="Znf_CCHC_sf"/>
</dbReference>
<evidence type="ECO:0000259" key="3">
    <source>
        <dbReference type="PROSITE" id="PS50158"/>
    </source>
</evidence>
<keyword evidence="1" id="KW-0862">Zinc</keyword>
<dbReference type="InterPro" id="IPR001878">
    <property type="entry name" value="Znf_CCHC"/>
</dbReference>
<feature type="compositionally biased region" description="Polar residues" evidence="2">
    <location>
        <begin position="1"/>
        <end position="26"/>
    </location>
</feature>
<evidence type="ECO:0000313" key="5">
    <source>
        <dbReference type="Proteomes" id="UP000290572"/>
    </source>
</evidence>
<dbReference type="PANTHER" id="PTHR33223">
    <property type="entry name" value="CCHC-TYPE DOMAIN-CONTAINING PROTEIN"/>
    <property type="match status" value="1"/>
</dbReference>
<reference evidence="4 5" key="1">
    <citation type="submission" date="2018-03" db="EMBL/GenBank/DDBJ databases">
        <title>Draft genome sequence of Rohu Carp (Labeo rohita).</title>
        <authorList>
            <person name="Das P."/>
            <person name="Kushwaha B."/>
            <person name="Joshi C.G."/>
            <person name="Kumar D."/>
            <person name="Nagpure N.S."/>
            <person name="Sahoo L."/>
            <person name="Das S.P."/>
            <person name="Bit A."/>
            <person name="Patnaik S."/>
            <person name="Meher P.K."/>
            <person name="Jayasankar P."/>
            <person name="Koringa P.G."/>
            <person name="Patel N.V."/>
            <person name="Hinsu A.T."/>
            <person name="Kumar R."/>
            <person name="Pandey M."/>
            <person name="Agarwal S."/>
            <person name="Srivastava S."/>
            <person name="Singh M."/>
            <person name="Iquebal M.A."/>
            <person name="Jaiswal S."/>
            <person name="Angadi U.B."/>
            <person name="Kumar N."/>
            <person name="Raza M."/>
            <person name="Shah T.M."/>
            <person name="Rai A."/>
            <person name="Jena J.K."/>
        </authorList>
    </citation>
    <scope>NUCLEOTIDE SEQUENCE [LARGE SCALE GENOMIC DNA]</scope>
    <source>
        <strain evidence="4">DASCIFA01</strain>
        <tissue evidence="4">Testis</tissue>
    </source>
</reference>
<dbReference type="GO" id="GO:0008270">
    <property type="term" value="F:zinc ion binding"/>
    <property type="evidence" value="ECO:0007669"/>
    <property type="project" value="UniProtKB-KW"/>
</dbReference>
<evidence type="ECO:0000313" key="4">
    <source>
        <dbReference type="EMBL" id="RXN13629.1"/>
    </source>
</evidence>
<keyword evidence="1" id="KW-0479">Metal-binding</keyword>
<dbReference type="Gene3D" id="4.10.60.10">
    <property type="entry name" value="Zinc finger, CCHC-type"/>
    <property type="match status" value="1"/>
</dbReference>
<proteinExistence type="predicted"/>
<dbReference type="Proteomes" id="UP000290572">
    <property type="component" value="Unassembled WGS sequence"/>
</dbReference>
<feature type="region of interest" description="Disordered" evidence="2">
    <location>
        <begin position="1"/>
        <end position="49"/>
    </location>
</feature>
<sequence>MHGNVTTMHVSSNVTSGMPTDKTSSPDGPHPPPASTMPPKAHIPTDPSMYSSQYGLHFPTSTAVSPQAYLTQAPPSFRYGGPNDIYSTPPDSYLPPAPPVFSGTSFSNKTEPVQMHQASGDQQHTLHSNSAVPPTSSTPVYAPRTVPVYHGSHMYAQRPIPVKQPQIQHLRMAYQQDRSNYAPAMSMPQPSFTQTHQVRNVQIFSGGPDCRTLIEDWIRDIQYLLDAGGMPANLGFATVVRHLSGEARRLVLNLPPNEQTTGRALEELRAEYSDMQTSLDPLADFYERFQRPGESACSYAIALEATLRSVEEAQYEGQPFIDRDCKLTRQFMRGLSDEEVYDRLAPMKPRLLSFRELQAELRNLARESKKFQTHPKAKKTYAQAQFTAASGNQSGENPRTEKANRQNSELTELTALVKKLVSSQEDQINRLTQLEARVGAPPQTVFPRAQSSQVSGDTGVRGIVCYRCGNPGHIARLCRTVMTDEVPPAENGAETRQDLNV</sequence>
<dbReference type="SMART" id="SM00343">
    <property type="entry name" value="ZnF_C2HC"/>
    <property type="match status" value="1"/>
</dbReference>
<accession>A0A498LYL2</accession>
<organism evidence="4 5">
    <name type="scientific">Labeo rohita</name>
    <name type="common">Indian major carp</name>
    <name type="synonym">Cyprinus rohita</name>
    <dbReference type="NCBI Taxonomy" id="84645"/>
    <lineage>
        <taxon>Eukaryota</taxon>
        <taxon>Metazoa</taxon>
        <taxon>Chordata</taxon>
        <taxon>Craniata</taxon>
        <taxon>Vertebrata</taxon>
        <taxon>Euteleostomi</taxon>
        <taxon>Actinopterygii</taxon>
        <taxon>Neopterygii</taxon>
        <taxon>Teleostei</taxon>
        <taxon>Ostariophysi</taxon>
        <taxon>Cypriniformes</taxon>
        <taxon>Cyprinidae</taxon>
        <taxon>Labeoninae</taxon>
        <taxon>Labeonini</taxon>
        <taxon>Labeo</taxon>
    </lineage>
</organism>
<feature type="compositionally biased region" description="Polar residues" evidence="2">
    <location>
        <begin position="102"/>
        <end position="139"/>
    </location>
</feature>
<protein>
    <submittedName>
        <fullName evidence="4">Transient receptor potential cation channel subfamily V member 5-like protein</fullName>
    </submittedName>
</protein>
<keyword evidence="5" id="KW-1185">Reference proteome</keyword>
<name>A0A498LYL2_LABRO</name>
<dbReference type="PROSITE" id="PS50158">
    <property type="entry name" value="ZF_CCHC"/>
    <property type="match status" value="1"/>
</dbReference>
<feature type="region of interest" description="Disordered" evidence="2">
    <location>
        <begin position="80"/>
        <end position="139"/>
    </location>
</feature>
<dbReference type="GO" id="GO:0003676">
    <property type="term" value="F:nucleic acid binding"/>
    <property type="evidence" value="ECO:0007669"/>
    <property type="project" value="InterPro"/>
</dbReference>
<keyword evidence="1" id="KW-0863">Zinc-finger</keyword>
<dbReference type="PANTHER" id="PTHR33223:SF6">
    <property type="entry name" value="CCHC-TYPE DOMAIN-CONTAINING PROTEIN"/>
    <property type="match status" value="1"/>
</dbReference>
<dbReference type="STRING" id="84645.A0A498LYL2"/>
<comment type="caution">
    <text evidence="4">The sequence shown here is derived from an EMBL/GenBank/DDBJ whole genome shotgun (WGS) entry which is preliminary data.</text>
</comment>
<feature type="domain" description="CCHC-type" evidence="3">
    <location>
        <begin position="465"/>
        <end position="479"/>
    </location>
</feature>
<dbReference type="Pfam" id="PF00098">
    <property type="entry name" value="zf-CCHC"/>
    <property type="match status" value="1"/>
</dbReference>
<gene>
    <name evidence="4" type="ORF">ROHU_009571</name>
</gene>
<evidence type="ECO:0000256" key="1">
    <source>
        <dbReference type="PROSITE-ProRule" id="PRU00047"/>
    </source>
</evidence>
<keyword evidence="4" id="KW-0675">Receptor</keyword>
<dbReference type="AlphaFoldDB" id="A0A498LYL2"/>
<evidence type="ECO:0000256" key="2">
    <source>
        <dbReference type="SAM" id="MobiDB-lite"/>
    </source>
</evidence>
<feature type="region of interest" description="Disordered" evidence="2">
    <location>
        <begin position="388"/>
        <end position="408"/>
    </location>
</feature>
<dbReference type="SUPFAM" id="SSF57756">
    <property type="entry name" value="Retrovirus zinc finger-like domains"/>
    <property type="match status" value="1"/>
</dbReference>
<feature type="compositionally biased region" description="Polar residues" evidence="2">
    <location>
        <begin position="388"/>
        <end position="397"/>
    </location>
</feature>
<dbReference type="EMBL" id="QBIY01012959">
    <property type="protein sequence ID" value="RXN13629.1"/>
    <property type="molecule type" value="Genomic_DNA"/>
</dbReference>